<accession>A0A0D2WXW4</accession>
<keyword evidence="6 7" id="KW-0472">Membrane</keyword>
<dbReference type="InterPro" id="IPR013174">
    <property type="entry name" value="DPM3"/>
</dbReference>
<dbReference type="PANTHER" id="PTHR16433:SF0">
    <property type="entry name" value="DOLICHOL-PHOSPHATE MANNOSYLTRANSFERASE SUBUNIT 3"/>
    <property type="match status" value="1"/>
</dbReference>
<keyword evidence="5 7" id="KW-1133">Transmembrane helix</keyword>
<dbReference type="eggNOG" id="KOG4841">
    <property type="taxonomic scope" value="Eukaryota"/>
</dbReference>
<reference evidence="9" key="1">
    <citation type="submission" date="2011-02" db="EMBL/GenBank/DDBJ databases">
        <title>The Genome Sequence of Capsaspora owczarzaki ATCC 30864.</title>
        <authorList>
            <person name="Russ C."/>
            <person name="Cuomo C."/>
            <person name="Burger G."/>
            <person name="Gray M.W."/>
            <person name="Holland P.W.H."/>
            <person name="King N."/>
            <person name="Lang F.B.F."/>
            <person name="Roger A.J."/>
            <person name="Ruiz-Trillo I."/>
            <person name="Young S.K."/>
            <person name="Zeng Q."/>
            <person name="Gargeya S."/>
            <person name="Alvarado L."/>
            <person name="Berlin A."/>
            <person name="Chapman S.B."/>
            <person name="Chen Z."/>
            <person name="Freedman E."/>
            <person name="Gellesch M."/>
            <person name="Goldberg J."/>
            <person name="Griggs A."/>
            <person name="Gujja S."/>
            <person name="Heilman E."/>
            <person name="Heiman D."/>
            <person name="Howarth C."/>
            <person name="Mehta T."/>
            <person name="Neiman D."/>
            <person name="Pearson M."/>
            <person name="Roberts A."/>
            <person name="Saif S."/>
            <person name="Shea T."/>
            <person name="Shenoy N."/>
            <person name="Sisk P."/>
            <person name="Stolte C."/>
            <person name="Sykes S."/>
            <person name="White J."/>
            <person name="Yandava C."/>
            <person name="Haas B."/>
            <person name="Nusbaum C."/>
            <person name="Birren B."/>
        </authorList>
    </citation>
    <scope>NUCLEOTIDE SEQUENCE</scope>
    <source>
        <strain evidence="9">ATCC 30864</strain>
    </source>
</reference>
<comment type="pathway">
    <text evidence="7">Protein modification; protein glycosylation.</text>
</comment>
<dbReference type="AlphaFoldDB" id="A0A0D2WXW4"/>
<dbReference type="PhylomeDB" id="A0A0D2WXW4"/>
<dbReference type="GO" id="GO:0033185">
    <property type="term" value="C:dolichol-phosphate-mannose synthase complex"/>
    <property type="evidence" value="ECO:0007669"/>
    <property type="project" value="TreeGrafter"/>
</dbReference>
<dbReference type="Proteomes" id="UP000008743">
    <property type="component" value="Unassembled WGS sequence"/>
</dbReference>
<comment type="similarity">
    <text evidence="2 7">Belongs to the DPM3 family.</text>
</comment>
<dbReference type="GO" id="GO:0005789">
    <property type="term" value="C:endoplasmic reticulum membrane"/>
    <property type="evidence" value="ECO:0007669"/>
    <property type="project" value="UniProtKB-SubCell"/>
</dbReference>
<evidence type="ECO:0000256" key="3">
    <source>
        <dbReference type="ARBA" id="ARBA00022692"/>
    </source>
</evidence>
<feature type="transmembrane region" description="Helical" evidence="7">
    <location>
        <begin position="36"/>
        <end position="58"/>
    </location>
</feature>
<dbReference type="OrthoDB" id="2014333at2759"/>
<evidence type="ECO:0000256" key="2">
    <source>
        <dbReference type="ARBA" id="ARBA00010430"/>
    </source>
</evidence>
<evidence type="ECO:0000256" key="1">
    <source>
        <dbReference type="ARBA" id="ARBA00004477"/>
    </source>
</evidence>
<evidence type="ECO:0000256" key="7">
    <source>
        <dbReference type="RuleBase" id="RU365085"/>
    </source>
</evidence>
<dbReference type="GO" id="GO:0006506">
    <property type="term" value="P:GPI anchor biosynthetic process"/>
    <property type="evidence" value="ECO:0007669"/>
    <property type="project" value="TreeGrafter"/>
</dbReference>
<dbReference type="EMBL" id="KE346375">
    <property type="protein sequence ID" value="KJE97668.1"/>
    <property type="molecule type" value="Genomic_DNA"/>
</dbReference>
<gene>
    <name evidence="8" type="ORF">CAOG_007775</name>
</gene>
<comment type="function">
    <text evidence="7">Stabilizer subunit of the dolichol-phosphate mannose (DPM) synthase complex; tethers catalytic subunit to the ER.</text>
</comment>
<keyword evidence="3 7" id="KW-0812">Transmembrane</keyword>
<name>A0A0D2WXW4_CAPO3</name>
<evidence type="ECO:0000256" key="6">
    <source>
        <dbReference type="ARBA" id="ARBA00023136"/>
    </source>
</evidence>
<dbReference type="UniPathway" id="UPA00378"/>
<evidence type="ECO:0000256" key="5">
    <source>
        <dbReference type="ARBA" id="ARBA00022989"/>
    </source>
</evidence>
<dbReference type="PANTHER" id="PTHR16433">
    <property type="entry name" value="DOLICHOL-PHOSPHATE MANNOSYLTRANSFERASE SUBUNIT 3"/>
    <property type="match status" value="1"/>
</dbReference>
<sequence>MATKLQQFTLVFGFVSAVWTVFLLNLQPAALKPSPAVSQIIPALPFVALVAFCAYSLMAIGYRLATFNDCNEASQELQQEVKLARADLSAKGFKF</sequence>
<keyword evidence="4 7" id="KW-0256">Endoplasmic reticulum</keyword>
<dbReference type="STRING" id="595528.A0A0D2WXW4"/>
<protein>
    <recommendedName>
        <fullName evidence="7">Dolichol-phosphate mannosyltransferase subunit 3</fullName>
    </recommendedName>
</protein>
<proteinExistence type="inferred from homology"/>
<keyword evidence="9" id="KW-1185">Reference proteome</keyword>
<dbReference type="RefSeq" id="XP_004342848.1">
    <property type="nucleotide sequence ID" value="XM_004342799.2"/>
</dbReference>
<comment type="subunit">
    <text evidence="7">Component of the dolichol-phosphate mannose (DPM) synthase complex.</text>
</comment>
<evidence type="ECO:0000256" key="4">
    <source>
        <dbReference type="ARBA" id="ARBA00022824"/>
    </source>
</evidence>
<evidence type="ECO:0000313" key="8">
    <source>
        <dbReference type="EMBL" id="KJE97668.1"/>
    </source>
</evidence>
<dbReference type="Pfam" id="PF08285">
    <property type="entry name" value="DPM3"/>
    <property type="match status" value="1"/>
</dbReference>
<evidence type="ECO:0000313" key="9">
    <source>
        <dbReference type="Proteomes" id="UP000008743"/>
    </source>
</evidence>
<feature type="transmembrane region" description="Helical" evidence="7">
    <location>
        <begin position="7"/>
        <end position="24"/>
    </location>
</feature>
<organism evidence="8 9">
    <name type="scientific">Capsaspora owczarzaki (strain ATCC 30864)</name>
    <dbReference type="NCBI Taxonomy" id="595528"/>
    <lineage>
        <taxon>Eukaryota</taxon>
        <taxon>Filasterea</taxon>
        <taxon>Capsaspora</taxon>
    </lineage>
</organism>
<dbReference type="OMA" id="YCVATFH"/>
<dbReference type="InParanoid" id="A0A0D2WXW4"/>
<comment type="subcellular location">
    <subcellularLocation>
        <location evidence="1 7">Endoplasmic reticulum membrane</location>
        <topology evidence="1 7">Multi-pass membrane protein</topology>
    </subcellularLocation>
</comment>